<dbReference type="KEGG" id="cmah:C1I91_15960"/>
<organism evidence="2 3">
    <name type="scientific">Clostridium manihotivorum</name>
    <dbReference type="NCBI Taxonomy" id="2320868"/>
    <lineage>
        <taxon>Bacteria</taxon>
        <taxon>Bacillati</taxon>
        <taxon>Bacillota</taxon>
        <taxon>Clostridia</taxon>
        <taxon>Eubacteriales</taxon>
        <taxon>Clostridiaceae</taxon>
        <taxon>Clostridium</taxon>
    </lineage>
</organism>
<evidence type="ECO:0000313" key="2">
    <source>
        <dbReference type="EMBL" id="QAA33014.1"/>
    </source>
</evidence>
<name>A0A3R5U9R1_9CLOT</name>
<reference evidence="2 3" key="1">
    <citation type="submission" date="2018-01" db="EMBL/GenBank/DDBJ databases">
        <title>Genome Sequencing and Assembly of Anaerobacter polyendosporus strain CT4.</title>
        <authorList>
            <person name="Tachaapaikoon C."/>
            <person name="Sutheeworapong S."/>
            <person name="Jenjaroenpun P."/>
            <person name="Wongsurawat T."/>
            <person name="Nookeaw I."/>
            <person name="Cheawchanlertfa P."/>
            <person name="Kosugi A."/>
            <person name="Cheevadhanarak S."/>
            <person name="Ratanakhanokchai K."/>
        </authorList>
    </citation>
    <scope>NUCLEOTIDE SEQUENCE [LARGE SCALE GENOMIC DNA]</scope>
    <source>
        <strain evidence="2 3">CT4</strain>
    </source>
</reference>
<feature type="transmembrane region" description="Helical" evidence="1">
    <location>
        <begin position="61"/>
        <end position="83"/>
    </location>
</feature>
<proteinExistence type="predicted"/>
<keyword evidence="1" id="KW-1133">Transmembrane helix</keyword>
<dbReference type="AlphaFoldDB" id="A0A3R5U9R1"/>
<keyword evidence="1" id="KW-0472">Membrane</keyword>
<accession>A0A3R5U9R1</accession>
<dbReference type="EMBL" id="CP025746">
    <property type="protein sequence ID" value="QAA33014.1"/>
    <property type="molecule type" value="Genomic_DNA"/>
</dbReference>
<gene>
    <name evidence="2" type="ORF">C1I91_15960</name>
</gene>
<evidence type="ECO:0000256" key="1">
    <source>
        <dbReference type="SAM" id="Phobius"/>
    </source>
</evidence>
<keyword evidence="1" id="KW-0812">Transmembrane</keyword>
<sequence length="92" mass="10479">MTFSDARKLDWDKTRVKGKKSFILMRGVFPFALGSILAVTSDIFVTNYINSKSSFSFQHMIIQYFGSLIFCSLCGGLYANSIWKSNVKNFDK</sequence>
<dbReference type="Proteomes" id="UP000286268">
    <property type="component" value="Chromosome"/>
</dbReference>
<evidence type="ECO:0000313" key="3">
    <source>
        <dbReference type="Proteomes" id="UP000286268"/>
    </source>
</evidence>
<feature type="transmembrane region" description="Helical" evidence="1">
    <location>
        <begin position="21"/>
        <end position="41"/>
    </location>
</feature>
<keyword evidence="3" id="KW-1185">Reference proteome</keyword>
<dbReference type="OrthoDB" id="5986784at2"/>
<dbReference type="RefSeq" id="WP_128213746.1">
    <property type="nucleotide sequence ID" value="NZ_CP025746.1"/>
</dbReference>
<protein>
    <submittedName>
        <fullName evidence="2">Uncharacterized protein</fullName>
    </submittedName>
</protein>